<reference evidence="1" key="1">
    <citation type="journal article" date="2014" name="Int. J. Syst. Evol. Microbiol.">
        <title>Complete genome sequence of Corynebacterium casei LMG S-19264T (=DSM 44701T), isolated from a smear-ripened cheese.</title>
        <authorList>
            <consortium name="US DOE Joint Genome Institute (JGI-PGF)"/>
            <person name="Walter F."/>
            <person name="Albersmeier A."/>
            <person name="Kalinowski J."/>
            <person name="Ruckert C."/>
        </authorList>
    </citation>
    <scope>NUCLEOTIDE SEQUENCE</scope>
    <source>
        <strain evidence="1">KCTC 23224</strain>
    </source>
</reference>
<dbReference type="Proteomes" id="UP000642809">
    <property type="component" value="Unassembled WGS sequence"/>
</dbReference>
<gene>
    <name evidence="1" type="ORF">GCM10008106_16880</name>
</gene>
<evidence type="ECO:0000313" key="1">
    <source>
        <dbReference type="EMBL" id="GHB36220.1"/>
    </source>
</evidence>
<organism evidence="1 2">
    <name type="scientific">Mongoliitalea lutea</name>
    <dbReference type="NCBI Taxonomy" id="849756"/>
    <lineage>
        <taxon>Bacteria</taxon>
        <taxon>Pseudomonadati</taxon>
        <taxon>Bacteroidota</taxon>
        <taxon>Cytophagia</taxon>
        <taxon>Cytophagales</taxon>
        <taxon>Cyclobacteriaceae</taxon>
        <taxon>Mongoliitalea</taxon>
    </lineage>
</organism>
<sequence>MTWEYSEDNLIKQTAIDYFFNQLGWDTLLAYNKEGFGEGSTIKIKKTELLEEREILLLKPMNGQIEV</sequence>
<dbReference type="RefSeq" id="WP_189580712.1">
    <property type="nucleotide sequence ID" value="NZ_BMYF01000009.1"/>
</dbReference>
<dbReference type="EMBL" id="BMYF01000009">
    <property type="protein sequence ID" value="GHB36220.1"/>
    <property type="molecule type" value="Genomic_DNA"/>
</dbReference>
<proteinExistence type="predicted"/>
<reference evidence="1" key="2">
    <citation type="submission" date="2020-09" db="EMBL/GenBank/DDBJ databases">
        <authorList>
            <person name="Sun Q."/>
            <person name="Kim S."/>
        </authorList>
    </citation>
    <scope>NUCLEOTIDE SEQUENCE</scope>
    <source>
        <strain evidence="1">KCTC 23224</strain>
    </source>
</reference>
<name>A0A8J3CVV0_9BACT</name>
<evidence type="ECO:0000313" key="2">
    <source>
        <dbReference type="Proteomes" id="UP000642809"/>
    </source>
</evidence>
<protein>
    <recommendedName>
        <fullName evidence="3">Type I restriction enzyme, R subunit</fullName>
    </recommendedName>
</protein>
<evidence type="ECO:0008006" key="3">
    <source>
        <dbReference type="Google" id="ProtNLM"/>
    </source>
</evidence>
<dbReference type="AlphaFoldDB" id="A0A8J3CVV0"/>
<comment type="caution">
    <text evidence="1">The sequence shown here is derived from an EMBL/GenBank/DDBJ whole genome shotgun (WGS) entry which is preliminary data.</text>
</comment>
<keyword evidence="2" id="KW-1185">Reference proteome</keyword>
<accession>A0A8J3CVV0</accession>